<evidence type="ECO:0000313" key="2">
    <source>
        <dbReference type="EMBL" id="KCZ73077.1"/>
    </source>
</evidence>
<proteinExistence type="predicted"/>
<keyword evidence="1" id="KW-1133">Transmembrane helix</keyword>
<keyword evidence="1" id="KW-0472">Membrane</keyword>
<feature type="transmembrane region" description="Helical" evidence="1">
    <location>
        <begin position="9"/>
        <end position="29"/>
    </location>
</feature>
<comment type="caution">
    <text evidence="2">The sequence shown here is derived from an EMBL/GenBank/DDBJ whole genome shotgun (WGS) entry which is preliminary data.</text>
</comment>
<feature type="transmembrane region" description="Helical" evidence="1">
    <location>
        <begin position="87"/>
        <end position="105"/>
    </location>
</feature>
<protein>
    <submittedName>
        <fullName evidence="2">Uncharacterized protein</fullName>
    </submittedName>
</protein>
<dbReference type="EMBL" id="JMIY01000001">
    <property type="protein sequence ID" value="KCZ73077.1"/>
    <property type="molecule type" value="Genomic_DNA"/>
</dbReference>
<dbReference type="AlphaFoldDB" id="A0A062V6Z1"/>
<keyword evidence="3" id="KW-1185">Reference proteome</keyword>
<keyword evidence="1" id="KW-0812">Transmembrane</keyword>
<dbReference type="Proteomes" id="UP000027153">
    <property type="component" value="Unassembled WGS sequence"/>
</dbReference>
<reference evidence="2 3" key="1">
    <citation type="journal article" date="2013" name="Nature">
        <title>Anaerobic oxidation of methane coupled to nitrate reduction in a novel archaeal lineage.</title>
        <authorList>
            <person name="Haroon M.F."/>
            <person name="Hu S."/>
            <person name="Shi Y."/>
            <person name="Imelfort M."/>
            <person name="Keller J."/>
            <person name="Hugenholtz P."/>
            <person name="Yuan Z."/>
            <person name="Tyson G.W."/>
        </authorList>
    </citation>
    <scope>NUCLEOTIDE SEQUENCE [LARGE SCALE GENOMIC DNA]</scope>
    <source>
        <strain evidence="2 3">ANME-2d</strain>
    </source>
</reference>
<name>A0A062V6Z1_9EURY</name>
<gene>
    <name evidence="2" type="ORF">ANME2D_00136</name>
</gene>
<feature type="transmembrane region" description="Helical" evidence="1">
    <location>
        <begin position="117"/>
        <end position="135"/>
    </location>
</feature>
<sequence>MESKNYMNNIYIIAVIVSMIFFLLAGYAYPATAEDIAKNKAYPFNSGGKYDRGLFTQFFTSLAFTAAILLLGFYVNSTFVAYGAKNWNTFALGIYLMFLYGLGKIGELTYNYEIFDTFKDVTLPVALIVLAYASYKISVDFKGGK</sequence>
<feature type="transmembrane region" description="Helical" evidence="1">
    <location>
        <begin position="54"/>
        <end position="75"/>
    </location>
</feature>
<evidence type="ECO:0000313" key="3">
    <source>
        <dbReference type="Proteomes" id="UP000027153"/>
    </source>
</evidence>
<accession>A0A062V6Z1</accession>
<evidence type="ECO:0000256" key="1">
    <source>
        <dbReference type="SAM" id="Phobius"/>
    </source>
</evidence>
<organism evidence="2 3">
    <name type="scientific">Candidatus Methanoperedens nitratireducens</name>
    <dbReference type="NCBI Taxonomy" id="1392998"/>
    <lineage>
        <taxon>Archaea</taxon>
        <taxon>Methanobacteriati</taxon>
        <taxon>Methanobacteriota</taxon>
        <taxon>Stenosarchaea group</taxon>
        <taxon>Methanomicrobia</taxon>
        <taxon>Methanosarcinales</taxon>
        <taxon>ANME-2 cluster</taxon>
        <taxon>Candidatus Methanoperedentaceae</taxon>
        <taxon>Candidatus Methanoperedens</taxon>
    </lineage>
</organism>